<name>W3X7D1_PESFW</name>
<dbReference type="GeneID" id="19271985"/>
<protein>
    <submittedName>
        <fullName evidence="1">Uncharacterized protein</fullName>
    </submittedName>
</protein>
<reference evidence="2" key="1">
    <citation type="journal article" date="2015" name="BMC Genomics">
        <title>Genomic and transcriptomic analysis of the endophytic fungus Pestalotiopsis fici reveals its lifestyle and high potential for synthesis of natural products.</title>
        <authorList>
            <person name="Wang X."/>
            <person name="Zhang X."/>
            <person name="Liu L."/>
            <person name="Xiang M."/>
            <person name="Wang W."/>
            <person name="Sun X."/>
            <person name="Che Y."/>
            <person name="Guo L."/>
            <person name="Liu G."/>
            <person name="Guo L."/>
            <person name="Wang C."/>
            <person name="Yin W.B."/>
            <person name="Stadler M."/>
            <person name="Zhang X."/>
            <person name="Liu X."/>
        </authorList>
    </citation>
    <scope>NUCLEOTIDE SEQUENCE [LARGE SCALE GENOMIC DNA]</scope>
    <source>
        <strain evidence="2">W106-1 / CGMCC3.15140</strain>
    </source>
</reference>
<dbReference type="EMBL" id="KI912112">
    <property type="protein sequence ID" value="ETS81970.1"/>
    <property type="molecule type" value="Genomic_DNA"/>
</dbReference>
<dbReference type="Proteomes" id="UP000030651">
    <property type="component" value="Unassembled WGS sequence"/>
</dbReference>
<dbReference type="OrthoDB" id="4768160at2759"/>
<proteinExistence type="predicted"/>
<dbReference type="RefSeq" id="XP_007833744.1">
    <property type="nucleotide sequence ID" value="XM_007835553.1"/>
</dbReference>
<organism evidence="1 2">
    <name type="scientific">Pestalotiopsis fici (strain W106-1 / CGMCC3.15140)</name>
    <dbReference type="NCBI Taxonomy" id="1229662"/>
    <lineage>
        <taxon>Eukaryota</taxon>
        <taxon>Fungi</taxon>
        <taxon>Dikarya</taxon>
        <taxon>Ascomycota</taxon>
        <taxon>Pezizomycotina</taxon>
        <taxon>Sordariomycetes</taxon>
        <taxon>Xylariomycetidae</taxon>
        <taxon>Amphisphaeriales</taxon>
        <taxon>Sporocadaceae</taxon>
        <taxon>Pestalotiopsis</taxon>
    </lineage>
</organism>
<dbReference type="AlphaFoldDB" id="W3X7D1"/>
<dbReference type="HOGENOM" id="CLU_2638852_0_0_1"/>
<dbReference type="KEGG" id="pfy:PFICI_06972"/>
<gene>
    <name evidence="1" type="ORF">PFICI_06972</name>
</gene>
<evidence type="ECO:0000313" key="2">
    <source>
        <dbReference type="Proteomes" id="UP000030651"/>
    </source>
</evidence>
<evidence type="ECO:0000313" key="1">
    <source>
        <dbReference type="EMBL" id="ETS81970.1"/>
    </source>
</evidence>
<keyword evidence="2" id="KW-1185">Reference proteome</keyword>
<dbReference type="InParanoid" id="W3X7D1"/>
<sequence length="77" mass="8732">MAHIPATVTTFHSKEAKTQTIKKFRVFVSGFRKQRYDAVPTTEEEPAEKYVHVPTEAAACFLKTATPLHMKRANEVL</sequence>
<accession>W3X7D1</accession>